<evidence type="ECO:0000256" key="8">
    <source>
        <dbReference type="SAM" id="Phobius"/>
    </source>
</evidence>
<keyword evidence="2" id="KW-0813">Transport</keyword>
<evidence type="ECO:0000313" key="11">
    <source>
        <dbReference type="EMBL" id="SDT05366.1"/>
    </source>
</evidence>
<keyword evidence="5 11" id="KW-0067">ATP-binding</keyword>
<dbReference type="GO" id="GO:0016887">
    <property type="term" value="F:ATP hydrolysis activity"/>
    <property type="evidence" value="ECO:0007669"/>
    <property type="project" value="InterPro"/>
</dbReference>
<feature type="transmembrane region" description="Helical" evidence="8">
    <location>
        <begin position="180"/>
        <end position="203"/>
    </location>
</feature>
<reference evidence="12" key="1">
    <citation type="submission" date="2016-10" db="EMBL/GenBank/DDBJ databases">
        <authorList>
            <person name="Varghese N."/>
            <person name="Submissions S."/>
        </authorList>
    </citation>
    <scope>NUCLEOTIDE SEQUENCE [LARGE SCALE GENOMIC DNA]</scope>
    <source>
        <strain evidence="12">ATCC 23835</strain>
    </source>
</reference>
<dbReference type="PROSITE" id="PS50929">
    <property type="entry name" value="ABC_TM1F"/>
    <property type="match status" value="1"/>
</dbReference>
<gene>
    <name evidence="11" type="ORF">SAMN05216598_3783</name>
</gene>
<dbReference type="EMBL" id="LT629777">
    <property type="protein sequence ID" value="SDT05366.1"/>
    <property type="molecule type" value="Genomic_DNA"/>
</dbReference>
<keyword evidence="6 8" id="KW-1133">Transmembrane helix</keyword>
<dbReference type="InterPro" id="IPR017871">
    <property type="entry name" value="ABC_transporter-like_CS"/>
</dbReference>
<name>A0A1H1X9J3_9PSED</name>
<keyword evidence="7 8" id="KW-0472">Membrane</keyword>
<dbReference type="InterPro" id="IPR036640">
    <property type="entry name" value="ABC1_TM_sf"/>
</dbReference>
<proteinExistence type="predicted"/>
<evidence type="ECO:0000259" key="10">
    <source>
        <dbReference type="PROSITE" id="PS50929"/>
    </source>
</evidence>
<keyword evidence="4" id="KW-0547">Nucleotide-binding</keyword>
<evidence type="ECO:0000313" key="12">
    <source>
        <dbReference type="Proteomes" id="UP000199524"/>
    </source>
</evidence>
<keyword evidence="12" id="KW-1185">Reference proteome</keyword>
<dbReference type="GO" id="GO:0005524">
    <property type="term" value="F:ATP binding"/>
    <property type="evidence" value="ECO:0007669"/>
    <property type="project" value="UniProtKB-KW"/>
</dbReference>
<dbReference type="Pfam" id="PF00005">
    <property type="entry name" value="ABC_tran"/>
    <property type="match status" value="1"/>
</dbReference>
<comment type="subcellular location">
    <subcellularLocation>
        <location evidence="1">Cell membrane</location>
        <topology evidence="1">Multi-pass membrane protein</topology>
    </subcellularLocation>
</comment>
<evidence type="ECO:0000256" key="6">
    <source>
        <dbReference type="ARBA" id="ARBA00022989"/>
    </source>
</evidence>
<dbReference type="InterPro" id="IPR027417">
    <property type="entry name" value="P-loop_NTPase"/>
</dbReference>
<dbReference type="Proteomes" id="UP000199524">
    <property type="component" value="Chromosome I"/>
</dbReference>
<evidence type="ECO:0000256" key="5">
    <source>
        <dbReference type="ARBA" id="ARBA00022840"/>
    </source>
</evidence>
<feature type="domain" description="ABC transmembrane type-1" evidence="10">
    <location>
        <begin position="32"/>
        <end position="311"/>
    </location>
</feature>
<dbReference type="PROSITE" id="PS00211">
    <property type="entry name" value="ABC_TRANSPORTER_1"/>
    <property type="match status" value="1"/>
</dbReference>
<dbReference type="GO" id="GO:0005886">
    <property type="term" value="C:plasma membrane"/>
    <property type="evidence" value="ECO:0007669"/>
    <property type="project" value="UniProtKB-SubCell"/>
</dbReference>
<evidence type="ECO:0000256" key="1">
    <source>
        <dbReference type="ARBA" id="ARBA00004651"/>
    </source>
</evidence>
<feature type="transmembrane region" description="Helical" evidence="8">
    <location>
        <begin position="74"/>
        <end position="97"/>
    </location>
</feature>
<feature type="domain" description="ABC transporter" evidence="9">
    <location>
        <begin position="378"/>
        <end position="591"/>
    </location>
</feature>
<dbReference type="GO" id="GO:0140359">
    <property type="term" value="F:ABC-type transporter activity"/>
    <property type="evidence" value="ECO:0007669"/>
    <property type="project" value="InterPro"/>
</dbReference>
<protein>
    <submittedName>
        <fullName evidence="11">Putative ATP-binding cassette transporter</fullName>
    </submittedName>
</protein>
<dbReference type="Gene3D" id="3.40.50.300">
    <property type="entry name" value="P-loop containing nucleotide triphosphate hydrolases"/>
    <property type="match status" value="1"/>
</dbReference>
<dbReference type="PROSITE" id="PS50893">
    <property type="entry name" value="ABC_TRANSPORTER_2"/>
    <property type="match status" value="1"/>
</dbReference>
<dbReference type="PANTHER" id="PTHR11384">
    <property type="entry name" value="ATP-BINDING CASSETTE, SUB-FAMILY D MEMBER"/>
    <property type="match status" value="1"/>
</dbReference>
<dbReference type="SMART" id="SM00382">
    <property type="entry name" value="AAA"/>
    <property type="match status" value="1"/>
</dbReference>
<dbReference type="Pfam" id="PF06472">
    <property type="entry name" value="ABC_membrane_2"/>
    <property type="match status" value="1"/>
</dbReference>
<dbReference type="InterPro" id="IPR050835">
    <property type="entry name" value="ABC_transporter_sub-D"/>
</dbReference>
<evidence type="ECO:0000256" key="4">
    <source>
        <dbReference type="ARBA" id="ARBA00022741"/>
    </source>
</evidence>
<evidence type="ECO:0000256" key="7">
    <source>
        <dbReference type="ARBA" id="ARBA00023136"/>
    </source>
</evidence>
<evidence type="ECO:0000259" key="9">
    <source>
        <dbReference type="PROSITE" id="PS50893"/>
    </source>
</evidence>
<dbReference type="PANTHER" id="PTHR11384:SF59">
    <property type="entry name" value="LYSOSOMAL COBALAMIN TRANSPORTER ABCD4"/>
    <property type="match status" value="1"/>
</dbReference>
<feature type="transmembrane region" description="Helical" evidence="8">
    <location>
        <begin position="154"/>
        <end position="174"/>
    </location>
</feature>
<dbReference type="SUPFAM" id="SSF52540">
    <property type="entry name" value="P-loop containing nucleoside triphosphate hydrolases"/>
    <property type="match status" value="1"/>
</dbReference>
<dbReference type="Gene3D" id="1.20.1560.10">
    <property type="entry name" value="ABC transporter type 1, transmembrane domain"/>
    <property type="match status" value="1"/>
</dbReference>
<keyword evidence="3 8" id="KW-0812">Transmembrane</keyword>
<feature type="transmembrane region" description="Helical" evidence="8">
    <location>
        <begin position="321"/>
        <end position="348"/>
    </location>
</feature>
<dbReference type="SUPFAM" id="SSF90123">
    <property type="entry name" value="ABC transporter transmembrane region"/>
    <property type="match status" value="1"/>
</dbReference>
<dbReference type="AlphaFoldDB" id="A0A1H1X9J3"/>
<sequence length="592" mass="65746">MSATEQRTDSSALRPSIGRLVMGFWVSEEKWLAYLLFAVCVSITLGGVYVAVWANKAGGSLVDALVARNWATLFPVLVLNFLLALATPVLMIIGSVFRQLLELRWRTWLTRHYVERWTQANHFFELEREGMLGNADQRIAQDVAQFVDITLNNILNIIQVVVSAVSFGVVLWGLSGELSFSVFGLALAIPGYLLLAAFAYTFGQLAVVHWAGKSLIGLNNHKQTVEAEFRFLAMRLRENAEQIAFYRGAETEGQRLSGAFMRVRSNWVAIIRRTCRLMFARDAYSEAFSLLPLLLAVPRYMSGDISLGDVARIRGGLGGPAGGAFGAMTGVLSLFVQIYPTFTLWLALVNRLRDFSWAINKLDAKPNGFKLQRGGYRLICRDVHLLKPLGQPLLRLRSLEISQGQRWLIKGASGRGKSTLLRAIAGLWPHGSGLIRTPSHWQVMFVPQRSYTPTGTLKAALCYPAEAAQFSDAQCEQALRDCRLPQCAGLLHEEAAWHRKLSGGEQQRLAFARLLLQRPNLVFLDEATSALDAETEIAVYRHVLAQLPATTIVSISHRPALDSLHEHVLDLDASPPFSFNHPQREGASGYSF</sequence>
<dbReference type="CDD" id="cd03223">
    <property type="entry name" value="ABCD_peroxisomal_ALDP"/>
    <property type="match status" value="1"/>
</dbReference>
<accession>A0A1H1X9J3</accession>
<evidence type="ECO:0000256" key="2">
    <source>
        <dbReference type="ARBA" id="ARBA00022448"/>
    </source>
</evidence>
<organism evidence="11 12">
    <name type="scientific">Pseudomonas asplenii</name>
    <dbReference type="NCBI Taxonomy" id="53407"/>
    <lineage>
        <taxon>Bacteria</taxon>
        <taxon>Pseudomonadati</taxon>
        <taxon>Pseudomonadota</taxon>
        <taxon>Gammaproteobacteria</taxon>
        <taxon>Pseudomonadales</taxon>
        <taxon>Pseudomonadaceae</taxon>
        <taxon>Pseudomonas</taxon>
    </lineage>
</organism>
<evidence type="ECO:0000256" key="3">
    <source>
        <dbReference type="ARBA" id="ARBA00022692"/>
    </source>
</evidence>
<dbReference type="InterPro" id="IPR003439">
    <property type="entry name" value="ABC_transporter-like_ATP-bd"/>
</dbReference>
<dbReference type="InterPro" id="IPR003593">
    <property type="entry name" value="AAA+_ATPase"/>
</dbReference>
<dbReference type="InterPro" id="IPR011527">
    <property type="entry name" value="ABC1_TM_dom"/>
</dbReference>
<feature type="transmembrane region" description="Helical" evidence="8">
    <location>
        <begin position="31"/>
        <end position="54"/>
    </location>
</feature>